<dbReference type="GO" id="GO:0005525">
    <property type="term" value="F:GTP binding"/>
    <property type="evidence" value="ECO:0007669"/>
    <property type="project" value="TreeGrafter"/>
</dbReference>
<dbReference type="AlphaFoldDB" id="A0A0D3K2S7"/>
<organism evidence="5 6">
    <name type="scientific">Emiliania huxleyi (strain CCMP1516)</name>
    <dbReference type="NCBI Taxonomy" id="280463"/>
    <lineage>
        <taxon>Eukaryota</taxon>
        <taxon>Haptista</taxon>
        <taxon>Haptophyta</taxon>
        <taxon>Prymnesiophyceae</taxon>
        <taxon>Isochrysidales</taxon>
        <taxon>Noelaerhabdaceae</taxon>
        <taxon>Emiliania</taxon>
    </lineage>
</organism>
<keyword evidence="6" id="KW-1185">Reference proteome</keyword>
<sequence length="479" mass="52778">MNDSAVSAAIFGAGVAVLIAVHWQRQKKRGQKRLQALEALVENQQSQLRLKERELTALRARGVAGALVPQPLHRIVLTGGPCGGKTTALAKLRIRLEELGFLVLTVPETATMLFSGGVPLPSDEASGFAFQKHLMQVQREVEDAFIALAKGSGRPAVVLLDRGLMDGKAYMEEEQWELLLEELQLTPVMLRDQRYDAVVHLVTAADGAAPFYSLANNESRTESVEAAIEVDRRTLDCWTGHEHLYIVDNSCSFEEKIRRAAVTRKFLLQRLPREEELRRHVSRYEVFEVGVEGDSDQKAAARSSDQKAAASPTLIERTLTGREYLVLLKQAEQSADPACASIKKTLTCFSWGNSYWELNSFHGARHVAILEVEAESRDAPISLPPVVDAIREVTAEPHYDSHAISRRVAQTAAPDELVATRAPSSHAQLQERVAARVLAAVETEALPSMHASPPALSPRARLRTPSEPAIPEELHDERG</sequence>
<proteinExistence type="predicted"/>
<dbReference type="Pfam" id="PF13521">
    <property type="entry name" value="AAA_28"/>
    <property type="match status" value="1"/>
</dbReference>
<dbReference type="EnsemblProtists" id="EOD30062">
    <property type="protein sequence ID" value="EOD30062"/>
    <property type="gene ID" value="EMIHUDRAFT_462927"/>
</dbReference>
<evidence type="ECO:0000256" key="2">
    <source>
        <dbReference type="SAM" id="MobiDB-lite"/>
    </source>
</evidence>
<dbReference type="Proteomes" id="UP000013827">
    <property type="component" value="Unassembled WGS sequence"/>
</dbReference>
<dbReference type="InterPro" id="IPR053227">
    <property type="entry name" value="TRPL-trafficking_regulator"/>
</dbReference>
<keyword evidence="1" id="KW-0175">Coiled coil</keyword>
<evidence type="ECO:0000256" key="3">
    <source>
        <dbReference type="SAM" id="Phobius"/>
    </source>
</evidence>
<dbReference type="SUPFAM" id="SSF52540">
    <property type="entry name" value="P-loop containing nucleoside triphosphate hydrolases"/>
    <property type="match status" value="1"/>
</dbReference>
<dbReference type="GeneID" id="17275336"/>
<dbReference type="GO" id="GO:0070300">
    <property type="term" value="F:phosphatidic acid binding"/>
    <property type="evidence" value="ECO:0007669"/>
    <property type="project" value="TreeGrafter"/>
</dbReference>
<feature type="region of interest" description="Disordered" evidence="2">
    <location>
        <begin position="444"/>
        <end position="479"/>
    </location>
</feature>
<feature type="transmembrane region" description="Helical" evidence="3">
    <location>
        <begin position="6"/>
        <end position="23"/>
    </location>
</feature>
<dbReference type="Gene3D" id="3.40.50.300">
    <property type="entry name" value="P-loop containing nucleotide triphosphate hydrolases"/>
    <property type="match status" value="1"/>
</dbReference>
<dbReference type="PaxDb" id="2903-EOD30062"/>
<dbReference type="GO" id="GO:0035091">
    <property type="term" value="F:phosphatidylinositol binding"/>
    <property type="evidence" value="ECO:0007669"/>
    <property type="project" value="TreeGrafter"/>
</dbReference>
<feature type="domain" description="NadR/Ttd14 AAA" evidence="4">
    <location>
        <begin position="74"/>
        <end position="256"/>
    </location>
</feature>
<evidence type="ECO:0000259" key="4">
    <source>
        <dbReference type="Pfam" id="PF13521"/>
    </source>
</evidence>
<feature type="coiled-coil region" evidence="1">
    <location>
        <begin position="27"/>
        <end position="61"/>
    </location>
</feature>
<dbReference type="KEGG" id="ehx:EMIHUDRAFT_462927"/>
<dbReference type="OMA" id="MAIEDNF"/>
<name>A0A0D3K2S7_EMIH1</name>
<dbReference type="InterPro" id="IPR038727">
    <property type="entry name" value="NadR/Ttd14_AAA_dom"/>
</dbReference>
<dbReference type="PANTHER" id="PTHR34932">
    <property type="entry name" value="TRPL TRANSLOCATION DEFECT PROTEIN 14"/>
    <property type="match status" value="1"/>
</dbReference>
<reference evidence="6" key="1">
    <citation type="journal article" date="2013" name="Nature">
        <title>Pan genome of the phytoplankton Emiliania underpins its global distribution.</title>
        <authorList>
            <person name="Read B.A."/>
            <person name="Kegel J."/>
            <person name="Klute M.J."/>
            <person name="Kuo A."/>
            <person name="Lefebvre S.C."/>
            <person name="Maumus F."/>
            <person name="Mayer C."/>
            <person name="Miller J."/>
            <person name="Monier A."/>
            <person name="Salamov A."/>
            <person name="Young J."/>
            <person name="Aguilar M."/>
            <person name="Claverie J.M."/>
            <person name="Frickenhaus S."/>
            <person name="Gonzalez K."/>
            <person name="Herman E.K."/>
            <person name="Lin Y.C."/>
            <person name="Napier J."/>
            <person name="Ogata H."/>
            <person name="Sarno A.F."/>
            <person name="Shmutz J."/>
            <person name="Schroeder D."/>
            <person name="de Vargas C."/>
            <person name="Verret F."/>
            <person name="von Dassow P."/>
            <person name="Valentin K."/>
            <person name="Van de Peer Y."/>
            <person name="Wheeler G."/>
            <person name="Dacks J.B."/>
            <person name="Delwiche C.F."/>
            <person name="Dyhrman S.T."/>
            <person name="Glockner G."/>
            <person name="John U."/>
            <person name="Richards T."/>
            <person name="Worden A.Z."/>
            <person name="Zhang X."/>
            <person name="Grigoriev I.V."/>
            <person name="Allen A.E."/>
            <person name="Bidle K."/>
            <person name="Borodovsky M."/>
            <person name="Bowler C."/>
            <person name="Brownlee C."/>
            <person name="Cock J.M."/>
            <person name="Elias M."/>
            <person name="Gladyshev V.N."/>
            <person name="Groth M."/>
            <person name="Guda C."/>
            <person name="Hadaegh A."/>
            <person name="Iglesias-Rodriguez M.D."/>
            <person name="Jenkins J."/>
            <person name="Jones B.M."/>
            <person name="Lawson T."/>
            <person name="Leese F."/>
            <person name="Lindquist E."/>
            <person name="Lobanov A."/>
            <person name="Lomsadze A."/>
            <person name="Malik S.B."/>
            <person name="Marsh M.E."/>
            <person name="Mackinder L."/>
            <person name="Mock T."/>
            <person name="Mueller-Roeber B."/>
            <person name="Pagarete A."/>
            <person name="Parker M."/>
            <person name="Probert I."/>
            <person name="Quesneville H."/>
            <person name="Raines C."/>
            <person name="Rensing S.A."/>
            <person name="Riano-Pachon D.M."/>
            <person name="Richier S."/>
            <person name="Rokitta S."/>
            <person name="Shiraiwa Y."/>
            <person name="Soanes D.M."/>
            <person name="van der Giezen M."/>
            <person name="Wahlund T.M."/>
            <person name="Williams B."/>
            <person name="Wilson W."/>
            <person name="Wolfe G."/>
            <person name="Wurch L.L."/>
        </authorList>
    </citation>
    <scope>NUCLEOTIDE SEQUENCE</scope>
</reference>
<dbReference type="RefSeq" id="XP_005782491.1">
    <property type="nucleotide sequence ID" value="XM_005782434.1"/>
</dbReference>
<evidence type="ECO:0000313" key="5">
    <source>
        <dbReference type="EnsemblProtists" id="EOD30062"/>
    </source>
</evidence>
<dbReference type="HOGENOM" id="CLU_037796_0_0_1"/>
<accession>A0A0D3K2S7</accession>
<dbReference type="PANTHER" id="PTHR34932:SF1">
    <property type="entry name" value="TRPL TRANSLOCATION DEFECT PROTEIN 14"/>
    <property type="match status" value="1"/>
</dbReference>
<protein>
    <recommendedName>
        <fullName evidence="4">NadR/Ttd14 AAA domain-containing protein</fullName>
    </recommendedName>
</protein>
<dbReference type="Gene3D" id="2.40.320.10">
    <property type="entry name" value="Hypothetical Protein Pfu-838710-001"/>
    <property type="match status" value="1"/>
</dbReference>
<reference evidence="5" key="2">
    <citation type="submission" date="2024-10" db="UniProtKB">
        <authorList>
            <consortium name="EnsemblProtists"/>
        </authorList>
    </citation>
    <scope>IDENTIFICATION</scope>
</reference>
<keyword evidence="3" id="KW-1133">Transmembrane helix</keyword>
<dbReference type="eggNOG" id="ENOG502QVQD">
    <property type="taxonomic scope" value="Eukaryota"/>
</dbReference>
<keyword evidence="3" id="KW-0812">Transmembrane</keyword>
<dbReference type="InterPro" id="IPR027417">
    <property type="entry name" value="P-loop_NTPase"/>
</dbReference>
<keyword evidence="3" id="KW-0472">Membrane</keyword>
<evidence type="ECO:0000256" key="1">
    <source>
        <dbReference type="SAM" id="Coils"/>
    </source>
</evidence>
<evidence type="ECO:0000313" key="6">
    <source>
        <dbReference type="Proteomes" id="UP000013827"/>
    </source>
</evidence>